<feature type="region of interest" description="Disordered" evidence="1">
    <location>
        <begin position="9"/>
        <end position="30"/>
    </location>
</feature>
<evidence type="ECO:0000313" key="3">
    <source>
        <dbReference type="Proteomes" id="UP001362999"/>
    </source>
</evidence>
<evidence type="ECO:0000313" key="2">
    <source>
        <dbReference type="EMBL" id="KAK7039970.1"/>
    </source>
</evidence>
<dbReference type="AlphaFoldDB" id="A0AAW0CM62"/>
<gene>
    <name evidence="2" type="ORF">R3P38DRAFT_495738</name>
</gene>
<accession>A0AAW0CM62</accession>
<feature type="compositionally biased region" description="Acidic residues" evidence="1">
    <location>
        <begin position="12"/>
        <end position="28"/>
    </location>
</feature>
<reference evidence="2 3" key="1">
    <citation type="journal article" date="2024" name="J Genomics">
        <title>Draft genome sequencing and assembly of Favolaschia claudopus CIRM-BRFM 2984 isolated from oak limbs.</title>
        <authorList>
            <person name="Navarro D."/>
            <person name="Drula E."/>
            <person name="Chaduli D."/>
            <person name="Cazenave R."/>
            <person name="Ahrendt S."/>
            <person name="Wang J."/>
            <person name="Lipzen A."/>
            <person name="Daum C."/>
            <person name="Barry K."/>
            <person name="Grigoriev I.V."/>
            <person name="Favel A."/>
            <person name="Rosso M.N."/>
            <person name="Martin F."/>
        </authorList>
    </citation>
    <scope>NUCLEOTIDE SEQUENCE [LARGE SCALE GENOMIC DNA]</scope>
    <source>
        <strain evidence="2 3">CIRM-BRFM 2984</strain>
    </source>
</reference>
<protein>
    <submittedName>
        <fullName evidence="2">Uncharacterized protein</fullName>
    </submittedName>
</protein>
<dbReference type="Proteomes" id="UP001362999">
    <property type="component" value="Unassembled WGS sequence"/>
</dbReference>
<evidence type="ECO:0000256" key="1">
    <source>
        <dbReference type="SAM" id="MobiDB-lite"/>
    </source>
</evidence>
<dbReference type="EMBL" id="JAWWNJ010000016">
    <property type="protein sequence ID" value="KAK7039970.1"/>
    <property type="molecule type" value="Genomic_DNA"/>
</dbReference>
<comment type="caution">
    <text evidence="2">The sequence shown here is derived from an EMBL/GenBank/DDBJ whole genome shotgun (WGS) entry which is preliminary data.</text>
</comment>
<name>A0AAW0CM62_9AGAR</name>
<organism evidence="2 3">
    <name type="scientific">Favolaschia claudopus</name>
    <dbReference type="NCBI Taxonomy" id="2862362"/>
    <lineage>
        <taxon>Eukaryota</taxon>
        <taxon>Fungi</taxon>
        <taxon>Dikarya</taxon>
        <taxon>Basidiomycota</taxon>
        <taxon>Agaricomycotina</taxon>
        <taxon>Agaricomycetes</taxon>
        <taxon>Agaricomycetidae</taxon>
        <taxon>Agaricales</taxon>
        <taxon>Marasmiineae</taxon>
        <taxon>Mycenaceae</taxon>
        <taxon>Favolaschia</taxon>
    </lineage>
</organism>
<proteinExistence type="predicted"/>
<keyword evidence="3" id="KW-1185">Reference proteome</keyword>
<sequence>MRCWMMLLDSWDGPDDEDEEPATEGEDDVTSRCPLPCMPKSAFHSLVLSVSNRKLFDYSIRSRAARLHAFSAGIMSQGCRGPFSSRCCPPPGRPHYGLLLAGASSLWIHRSLCKRCPRDGAREGGSQRGNRSTSTTCPSFLASFPACTSSLLLRPHHTTSPSSSIPYLHASLPANSTLADGRTTHIHVAPPTYGLPRPDSPLPLSPSPFLPTYLHTPHLQAIYTIPLVYFVPLTNFTTPPHSSTYISNPLRSLFIPLRRSCRPIRILHCPDRLLR</sequence>